<dbReference type="InterPro" id="IPR006860">
    <property type="entry name" value="FecR"/>
</dbReference>
<accession>A0A1W2HBJ3</accession>
<proteinExistence type="predicted"/>
<dbReference type="OrthoDB" id="1099916at2"/>
<dbReference type="Pfam" id="PF04773">
    <property type="entry name" value="FecR"/>
    <property type="match status" value="1"/>
</dbReference>
<dbReference type="STRING" id="758820.SAMN00777080_4842"/>
<dbReference type="InterPro" id="IPR012373">
    <property type="entry name" value="Ferrdict_sens_TM"/>
</dbReference>
<reference evidence="4" key="1">
    <citation type="submission" date="2017-04" db="EMBL/GenBank/DDBJ databases">
        <authorList>
            <person name="Varghese N."/>
            <person name="Submissions S."/>
        </authorList>
    </citation>
    <scope>NUCLEOTIDE SEQUENCE [LARGE SCALE GENOMIC DNA]</scope>
    <source>
        <strain evidence="4">DSM 16537</strain>
    </source>
</reference>
<dbReference type="Pfam" id="PF16344">
    <property type="entry name" value="FecR_C"/>
    <property type="match status" value="1"/>
</dbReference>
<evidence type="ECO:0000259" key="2">
    <source>
        <dbReference type="Pfam" id="PF16344"/>
    </source>
</evidence>
<dbReference type="AlphaFoldDB" id="A0A1W2HBJ3"/>
<protein>
    <submittedName>
        <fullName evidence="3">FecR family protein</fullName>
    </submittedName>
</protein>
<dbReference type="PIRSF" id="PIRSF018266">
    <property type="entry name" value="FecR"/>
    <property type="match status" value="1"/>
</dbReference>
<evidence type="ECO:0000313" key="4">
    <source>
        <dbReference type="Proteomes" id="UP000192333"/>
    </source>
</evidence>
<evidence type="ECO:0000313" key="3">
    <source>
        <dbReference type="EMBL" id="SMD46161.1"/>
    </source>
</evidence>
<dbReference type="PANTHER" id="PTHR30273:SF2">
    <property type="entry name" value="PROTEIN FECR"/>
    <property type="match status" value="1"/>
</dbReference>
<dbReference type="InterPro" id="IPR032508">
    <property type="entry name" value="FecR_C"/>
</dbReference>
<gene>
    <name evidence="3" type="ORF">SAMN00777080_4842</name>
</gene>
<feature type="domain" description="FecR protein" evidence="1">
    <location>
        <begin position="158"/>
        <end position="249"/>
    </location>
</feature>
<dbReference type="GO" id="GO:0016989">
    <property type="term" value="F:sigma factor antagonist activity"/>
    <property type="evidence" value="ECO:0007669"/>
    <property type="project" value="TreeGrafter"/>
</dbReference>
<dbReference type="PANTHER" id="PTHR30273">
    <property type="entry name" value="PERIPLASMIC SIGNAL SENSOR AND SIGMA FACTOR ACTIVATOR FECR-RELATED"/>
    <property type="match status" value="1"/>
</dbReference>
<dbReference type="Gene3D" id="3.55.50.30">
    <property type="match status" value="1"/>
</dbReference>
<evidence type="ECO:0000259" key="1">
    <source>
        <dbReference type="Pfam" id="PF04773"/>
    </source>
</evidence>
<dbReference type="Proteomes" id="UP000192333">
    <property type="component" value="Chromosome I"/>
</dbReference>
<keyword evidence="4" id="KW-1185">Reference proteome</keyword>
<dbReference type="Gene3D" id="2.60.120.1440">
    <property type="match status" value="1"/>
</dbReference>
<name>A0A1W2HBJ3_9BACT</name>
<sequence length="364" mass="42040">MSFGLFPALHNVVISLIMNQIEFFLTNPEFVRWVREPDKDLDTYWKNWIDANPERRKDLQSAREIVEGIHFKEIIPTAEIRDEVLAKILKESNSIEKKISEDFQKKQSLVNWIREIGQIYKVAAVLVIAMLFYLPNMLNKNEASEASASSRVPWIEKSTSHGEKLSITLPDGSRVWLNSGSRLKFPDKFSETERFMSISGEAYFEVKKDSLRPFRVESEGFVTTALGTSFNINTKNNALLKISLLTGKVTVDRNQDSDKITLIPGQEFQFDKAGNEKRVKSFNLERAIAWKEGRIIFENASLPEVVQTLEEWYGVKFSLVNAEKVKWKFSGEYQNQILDNILNSISYIEKFEYEINGKNVKLKF</sequence>
<feature type="domain" description="Protein FecR C-terminal" evidence="2">
    <location>
        <begin position="294"/>
        <end position="361"/>
    </location>
</feature>
<dbReference type="EMBL" id="LT838813">
    <property type="protein sequence ID" value="SMD46161.1"/>
    <property type="molecule type" value="Genomic_DNA"/>
</dbReference>
<organism evidence="3 4">
    <name type="scientific">Aquiflexum balticum DSM 16537</name>
    <dbReference type="NCBI Taxonomy" id="758820"/>
    <lineage>
        <taxon>Bacteria</taxon>
        <taxon>Pseudomonadati</taxon>
        <taxon>Bacteroidota</taxon>
        <taxon>Cytophagia</taxon>
        <taxon>Cytophagales</taxon>
        <taxon>Cyclobacteriaceae</taxon>
        <taxon>Aquiflexum</taxon>
    </lineage>
</organism>